<reference evidence="1 2" key="1">
    <citation type="submission" date="2013-11" db="EMBL/GenBank/DDBJ databases">
        <title>Complete genome sequence of Rhizobium gallicum bv. gallicum R602.</title>
        <authorList>
            <person name="Bustos P."/>
            <person name="Santamaria R.I."/>
            <person name="Lozano L."/>
            <person name="Acosta J.L."/>
            <person name="Ormeno-Orrillo E."/>
            <person name="Rogel M.A."/>
            <person name="Romero D."/>
            <person name="Cevallos M.A."/>
            <person name="Martinez-Romero E."/>
            <person name="Gonzalez V."/>
        </authorList>
    </citation>
    <scope>NUCLEOTIDE SEQUENCE [LARGE SCALE GENOMIC DNA]</scope>
    <source>
        <strain evidence="1 2">R602</strain>
    </source>
</reference>
<name>A0A0B4X9J5_9HYPH</name>
<protein>
    <submittedName>
        <fullName evidence="1">Uncharacterized protein</fullName>
    </submittedName>
</protein>
<evidence type="ECO:0000313" key="1">
    <source>
        <dbReference type="EMBL" id="AJD43197.1"/>
    </source>
</evidence>
<dbReference type="KEGG" id="rga:RGR602_CH03900"/>
<organism evidence="1 2">
    <name type="scientific">Rhizobium gallicum bv. gallicum R602sp</name>
    <dbReference type="NCBI Taxonomy" id="1041138"/>
    <lineage>
        <taxon>Bacteria</taxon>
        <taxon>Pseudomonadati</taxon>
        <taxon>Pseudomonadota</taxon>
        <taxon>Alphaproteobacteria</taxon>
        <taxon>Hyphomicrobiales</taxon>
        <taxon>Rhizobiaceae</taxon>
        <taxon>Rhizobium/Agrobacterium group</taxon>
        <taxon>Rhizobium</taxon>
    </lineage>
</organism>
<evidence type="ECO:0000313" key="2">
    <source>
        <dbReference type="Proteomes" id="UP000031368"/>
    </source>
</evidence>
<dbReference type="HOGENOM" id="CLU_151309_2_0_5"/>
<proteinExistence type="predicted"/>
<accession>A0A0B4X9J5</accession>
<dbReference type="EMBL" id="CP006877">
    <property type="protein sequence ID" value="AJD43197.1"/>
    <property type="molecule type" value="Genomic_DNA"/>
</dbReference>
<sequence length="103" mass="11700">MPAKREFFQTMACGLVGIDYRDALVANCGRICIYRKKVNISTVLAGQKLGIKEVDDGIWLVSFMHYDLGYIDLEQRTLQTIDNPFGTRLSPIVVLPDFETKAW</sequence>
<dbReference type="Proteomes" id="UP000031368">
    <property type="component" value="Chromosome"/>
</dbReference>
<dbReference type="AlphaFoldDB" id="A0A0B4X9J5"/>
<gene>
    <name evidence="1" type="ORF">RGR602_CH03900</name>
</gene>
<keyword evidence="2" id="KW-1185">Reference proteome</keyword>